<evidence type="ECO:0000313" key="1">
    <source>
        <dbReference type="EMBL" id="QHT78516.1"/>
    </source>
</evidence>
<sequence length="135" mass="15606">MCTSLLIIIIIMVLFYTSKESFGPFEQTAYLKCLNLPRDEKIKCINKHYSSIKNVCNQQFCKNVCMKEIDGVMIDVTDNPSFKQCSKCNQDPCKFYCENDPNGYICKVSCQNPKICDPMQYIDELRDIPINIGEF</sequence>
<accession>A0A6C0HEB2</accession>
<proteinExistence type="predicted"/>
<protein>
    <submittedName>
        <fullName evidence="1">Uncharacterized protein</fullName>
    </submittedName>
</protein>
<organism evidence="1">
    <name type="scientific">viral metagenome</name>
    <dbReference type="NCBI Taxonomy" id="1070528"/>
    <lineage>
        <taxon>unclassified sequences</taxon>
        <taxon>metagenomes</taxon>
        <taxon>organismal metagenomes</taxon>
    </lineage>
</organism>
<dbReference type="AlphaFoldDB" id="A0A6C0HEB2"/>
<reference evidence="1" key="1">
    <citation type="journal article" date="2020" name="Nature">
        <title>Giant virus diversity and host interactions through global metagenomics.</title>
        <authorList>
            <person name="Schulz F."/>
            <person name="Roux S."/>
            <person name="Paez-Espino D."/>
            <person name="Jungbluth S."/>
            <person name="Walsh D.A."/>
            <person name="Denef V.J."/>
            <person name="McMahon K.D."/>
            <person name="Konstantinidis K.T."/>
            <person name="Eloe-Fadrosh E.A."/>
            <person name="Kyrpides N.C."/>
            <person name="Woyke T."/>
        </authorList>
    </citation>
    <scope>NUCLEOTIDE SEQUENCE</scope>
    <source>
        <strain evidence="1">GVMAG-M-3300023179-92</strain>
    </source>
</reference>
<dbReference type="EMBL" id="MN739934">
    <property type="protein sequence ID" value="QHT78516.1"/>
    <property type="molecule type" value="Genomic_DNA"/>
</dbReference>
<name>A0A6C0HEB2_9ZZZZ</name>